<keyword evidence="2" id="KW-0813">Transport</keyword>
<dbReference type="GO" id="GO:0015697">
    <property type="term" value="P:quaternary ammonium group transport"/>
    <property type="evidence" value="ECO:0007669"/>
    <property type="project" value="UniProtKB-ARBA"/>
</dbReference>
<dbReference type="FunFam" id="3.40.50.300:FF:000425">
    <property type="entry name" value="Probable ABC transporter, ATP-binding subunit"/>
    <property type="match status" value="1"/>
</dbReference>
<evidence type="ECO:0000256" key="1">
    <source>
        <dbReference type="ARBA" id="ARBA00005417"/>
    </source>
</evidence>
<name>A0A3T0E845_9PROT</name>
<dbReference type="PROSITE" id="PS00211">
    <property type="entry name" value="ABC_TRANSPORTER_1"/>
    <property type="match status" value="1"/>
</dbReference>
<dbReference type="InterPro" id="IPR003439">
    <property type="entry name" value="ABC_transporter-like_ATP-bd"/>
</dbReference>
<dbReference type="InterPro" id="IPR017871">
    <property type="entry name" value="ABC_transporter-like_CS"/>
</dbReference>
<evidence type="ECO:0000256" key="4">
    <source>
        <dbReference type="ARBA" id="ARBA00022840"/>
    </source>
</evidence>
<gene>
    <name evidence="5" type="ORF">X907_1032</name>
</gene>
<protein>
    <submittedName>
        <fullName evidence="5">ABC transporter-like protein</fullName>
    </submittedName>
</protein>
<keyword evidence="4" id="KW-0067">ATP-binding</keyword>
<dbReference type="PANTHER" id="PTHR43117:SF4">
    <property type="entry name" value="OSMOPROTECTANT IMPORT ATP-BINDING PROTEIN OSMV"/>
    <property type="match status" value="1"/>
</dbReference>
<dbReference type="KEGG" id="gak:X907_1032"/>
<evidence type="ECO:0000313" key="5">
    <source>
        <dbReference type="EMBL" id="AZU03571.1"/>
    </source>
</evidence>
<dbReference type="AlphaFoldDB" id="A0A3T0E845"/>
<dbReference type="SUPFAM" id="SSF52540">
    <property type="entry name" value="P-loop containing nucleoside triphosphate hydrolases"/>
    <property type="match status" value="1"/>
</dbReference>
<sequence length="255" mass="27380">MVLDVQALTKTFPGGAVAVDAASFTVGEGALLALVGESGCGKTTTLKMINRLLEPSSGTVRFKGEDIAALNPVQLRRRMGWVMQGDGLFPHFTVAENIAVTPRLAGWDAERTRARIAVLLELVQLDPSEFEDRYPAELSGGQRQRVGLARALAAEPPLLLMDEPFGALDPITRDSLREDVQALRARLGFAAVMVTHDMAEALLLADEIAVMRAGRIVQLGTPSELLSNPADPYVETLLATPRREAERVAALSAQG</sequence>
<dbReference type="Pfam" id="PF00005">
    <property type="entry name" value="ABC_tran"/>
    <property type="match status" value="1"/>
</dbReference>
<dbReference type="GO" id="GO:0005524">
    <property type="term" value="F:ATP binding"/>
    <property type="evidence" value="ECO:0007669"/>
    <property type="project" value="UniProtKB-KW"/>
</dbReference>
<accession>A0A3T0E845</accession>
<evidence type="ECO:0000256" key="2">
    <source>
        <dbReference type="ARBA" id="ARBA00022448"/>
    </source>
</evidence>
<keyword evidence="6" id="KW-1185">Reference proteome</keyword>
<dbReference type="Proteomes" id="UP000286954">
    <property type="component" value="Chromosome"/>
</dbReference>
<dbReference type="Gene3D" id="3.40.50.300">
    <property type="entry name" value="P-loop containing nucleotide triphosphate hydrolases"/>
    <property type="match status" value="1"/>
</dbReference>
<dbReference type="PROSITE" id="PS50893">
    <property type="entry name" value="ABC_TRANSPORTER_2"/>
    <property type="match status" value="1"/>
</dbReference>
<organism evidence="5 6">
    <name type="scientific">Glycocaulis alkaliphilus</name>
    <dbReference type="NCBI Taxonomy" id="1434191"/>
    <lineage>
        <taxon>Bacteria</taxon>
        <taxon>Pseudomonadati</taxon>
        <taxon>Pseudomonadota</taxon>
        <taxon>Alphaproteobacteria</taxon>
        <taxon>Maricaulales</taxon>
        <taxon>Maricaulaceae</taxon>
        <taxon>Glycocaulis</taxon>
    </lineage>
</organism>
<comment type="similarity">
    <text evidence="1">Belongs to the ABC transporter superfamily.</text>
</comment>
<reference evidence="5 6" key="1">
    <citation type="submission" date="2016-12" db="EMBL/GenBank/DDBJ databases">
        <title>The genome of dimorphic prosthecate Glycocaulis alkaliphilus 6b-8t, isolated from crude oil dictates its adaptability in petroleum environments.</title>
        <authorList>
            <person name="Wu X.-L."/>
            <person name="Geng S."/>
        </authorList>
    </citation>
    <scope>NUCLEOTIDE SEQUENCE [LARGE SCALE GENOMIC DNA]</scope>
    <source>
        <strain evidence="5 6">6B-8</strain>
    </source>
</reference>
<evidence type="ECO:0000313" key="6">
    <source>
        <dbReference type="Proteomes" id="UP000286954"/>
    </source>
</evidence>
<dbReference type="EMBL" id="CP018911">
    <property type="protein sequence ID" value="AZU03571.1"/>
    <property type="molecule type" value="Genomic_DNA"/>
</dbReference>
<dbReference type="InterPro" id="IPR003593">
    <property type="entry name" value="AAA+_ATPase"/>
</dbReference>
<dbReference type="PANTHER" id="PTHR43117">
    <property type="entry name" value="OSMOPROTECTANT IMPORT ATP-BINDING PROTEIN OSMV"/>
    <property type="match status" value="1"/>
</dbReference>
<dbReference type="InterPro" id="IPR027417">
    <property type="entry name" value="P-loop_NTPase"/>
</dbReference>
<keyword evidence="3" id="KW-0547">Nucleotide-binding</keyword>
<dbReference type="OrthoDB" id="9802264at2"/>
<evidence type="ECO:0000256" key="3">
    <source>
        <dbReference type="ARBA" id="ARBA00022741"/>
    </source>
</evidence>
<dbReference type="GO" id="GO:0016887">
    <property type="term" value="F:ATP hydrolysis activity"/>
    <property type="evidence" value="ECO:0007669"/>
    <property type="project" value="InterPro"/>
</dbReference>
<dbReference type="SMART" id="SM00382">
    <property type="entry name" value="AAA"/>
    <property type="match status" value="1"/>
</dbReference>
<proteinExistence type="inferred from homology"/>
<dbReference type="RefSeq" id="WP_127565935.1">
    <property type="nucleotide sequence ID" value="NZ_BMFB01000002.1"/>
</dbReference>